<dbReference type="EMBL" id="WJPP01000001">
    <property type="protein sequence ID" value="MRH77468.1"/>
    <property type="molecule type" value="Genomic_DNA"/>
</dbReference>
<dbReference type="PROSITE" id="PS00675">
    <property type="entry name" value="SIGMA54_INTERACT_1"/>
    <property type="match status" value="1"/>
</dbReference>
<name>A0A6N7QQN0_9GAMM</name>
<feature type="domain" description="Response regulatory" evidence="8">
    <location>
        <begin position="3"/>
        <end position="113"/>
    </location>
</feature>
<feature type="modified residue" description="4-aspartylphosphate" evidence="6">
    <location>
        <position position="52"/>
    </location>
</feature>
<evidence type="ECO:0000256" key="3">
    <source>
        <dbReference type="ARBA" id="ARBA00023015"/>
    </source>
</evidence>
<evidence type="ECO:0000256" key="1">
    <source>
        <dbReference type="ARBA" id="ARBA00022741"/>
    </source>
</evidence>
<dbReference type="InterPro" id="IPR011006">
    <property type="entry name" value="CheY-like_superfamily"/>
</dbReference>
<dbReference type="PANTHER" id="PTHR32071">
    <property type="entry name" value="TRANSCRIPTIONAL REGULATORY PROTEIN"/>
    <property type="match status" value="1"/>
</dbReference>
<dbReference type="PANTHER" id="PTHR32071:SF117">
    <property type="entry name" value="PTS-DEPENDENT DIHYDROXYACETONE KINASE OPERON REGULATORY PROTEIN-RELATED"/>
    <property type="match status" value="1"/>
</dbReference>
<dbReference type="Pfam" id="PF00158">
    <property type="entry name" value="Sigma54_activat"/>
    <property type="match status" value="1"/>
</dbReference>
<evidence type="ECO:0000256" key="6">
    <source>
        <dbReference type="PROSITE-ProRule" id="PRU00169"/>
    </source>
</evidence>
<dbReference type="GO" id="GO:0006355">
    <property type="term" value="P:regulation of DNA-templated transcription"/>
    <property type="evidence" value="ECO:0007669"/>
    <property type="project" value="InterPro"/>
</dbReference>
<dbReference type="PROSITE" id="PS00676">
    <property type="entry name" value="SIGMA54_INTERACT_2"/>
    <property type="match status" value="1"/>
</dbReference>
<dbReference type="InterPro" id="IPR003593">
    <property type="entry name" value="AAA+_ATPase"/>
</dbReference>
<keyword evidence="10" id="KW-1185">Reference proteome</keyword>
<dbReference type="InterPro" id="IPR001789">
    <property type="entry name" value="Sig_transdc_resp-reg_receiver"/>
</dbReference>
<protein>
    <submittedName>
        <fullName evidence="9">Response regulator</fullName>
    </submittedName>
</protein>
<evidence type="ECO:0000313" key="9">
    <source>
        <dbReference type="EMBL" id="MRH77468.1"/>
    </source>
</evidence>
<accession>A0A6N7QQN0</accession>
<evidence type="ECO:0000259" key="8">
    <source>
        <dbReference type="PROSITE" id="PS50110"/>
    </source>
</evidence>
<keyword evidence="1" id="KW-0547">Nucleotide-binding</keyword>
<dbReference type="InterPro" id="IPR058031">
    <property type="entry name" value="AAA_lid_NorR"/>
</dbReference>
<dbReference type="InterPro" id="IPR025943">
    <property type="entry name" value="Sigma_54_int_dom_ATP-bd_2"/>
</dbReference>
<dbReference type="Pfam" id="PF25601">
    <property type="entry name" value="AAA_lid_14"/>
    <property type="match status" value="1"/>
</dbReference>
<evidence type="ECO:0000313" key="10">
    <source>
        <dbReference type="Proteomes" id="UP000433788"/>
    </source>
</evidence>
<dbReference type="Pfam" id="PF00072">
    <property type="entry name" value="Response_reg"/>
    <property type="match status" value="1"/>
</dbReference>
<feature type="domain" description="Sigma-54 factor interaction" evidence="7">
    <location>
        <begin position="138"/>
        <end position="367"/>
    </location>
</feature>
<dbReference type="Gene3D" id="1.10.8.60">
    <property type="match status" value="1"/>
</dbReference>
<dbReference type="PROSITE" id="PS50110">
    <property type="entry name" value="RESPONSE_REGULATORY"/>
    <property type="match status" value="1"/>
</dbReference>
<dbReference type="GO" id="GO:0000160">
    <property type="term" value="P:phosphorelay signal transduction system"/>
    <property type="evidence" value="ECO:0007669"/>
    <property type="project" value="InterPro"/>
</dbReference>
<dbReference type="AlphaFoldDB" id="A0A6N7QQN0"/>
<keyword evidence="4" id="KW-0238">DNA-binding</keyword>
<dbReference type="InterPro" id="IPR027417">
    <property type="entry name" value="P-loop_NTPase"/>
</dbReference>
<dbReference type="Gene3D" id="3.40.50.2300">
    <property type="match status" value="1"/>
</dbReference>
<keyword evidence="5" id="KW-0804">Transcription</keyword>
<dbReference type="Gene3D" id="3.40.50.300">
    <property type="entry name" value="P-loop containing nucleotide triphosphate hydrolases"/>
    <property type="match status" value="1"/>
</dbReference>
<keyword evidence="3" id="KW-0805">Transcription regulation</keyword>
<dbReference type="PROSITE" id="PS00688">
    <property type="entry name" value="SIGMA54_INTERACT_3"/>
    <property type="match status" value="1"/>
</dbReference>
<dbReference type="InterPro" id="IPR002078">
    <property type="entry name" value="Sigma_54_int"/>
</dbReference>
<comment type="caution">
    <text evidence="9">The sequence shown here is derived from an EMBL/GenBank/DDBJ whole genome shotgun (WGS) entry which is preliminary data.</text>
</comment>
<dbReference type="Proteomes" id="UP000433788">
    <property type="component" value="Unassembled WGS sequence"/>
</dbReference>
<dbReference type="SMART" id="SM00382">
    <property type="entry name" value="AAA"/>
    <property type="match status" value="1"/>
</dbReference>
<dbReference type="FunFam" id="3.40.50.300:FF:000006">
    <property type="entry name" value="DNA-binding transcriptional regulator NtrC"/>
    <property type="match status" value="1"/>
</dbReference>
<dbReference type="CDD" id="cd00009">
    <property type="entry name" value="AAA"/>
    <property type="match status" value="1"/>
</dbReference>
<evidence type="ECO:0000256" key="4">
    <source>
        <dbReference type="ARBA" id="ARBA00023125"/>
    </source>
</evidence>
<reference evidence="9 10" key="1">
    <citation type="submission" date="2019-11" db="EMBL/GenBank/DDBJ databases">
        <authorList>
            <person name="Zhang X.Y."/>
        </authorList>
    </citation>
    <scope>NUCLEOTIDE SEQUENCE [LARGE SCALE GENOMIC DNA]</scope>
    <source>
        <strain evidence="9 10">C176</strain>
    </source>
</reference>
<dbReference type="SUPFAM" id="SSF52172">
    <property type="entry name" value="CheY-like"/>
    <property type="match status" value="1"/>
</dbReference>
<dbReference type="SMART" id="SM00448">
    <property type="entry name" value="REC"/>
    <property type="match status" value="1"/>
</dbReference>
<dbReference type="SUPFAM" id="SSF46689">
    <property type="entry name" value="Homeodomain-like"/>
    <property type="match status" value="1"/>
</dbReference>
<gene>
    <name evidence="9" type="ORF">GH984_01920</name>
</gene>
<evidence type="ECO:0000256" key="5">
    <source>
        <dbReference type="ARBA" id="ARBA00023163"/>
    </source>
</evidence>
<sequence>MAEILIIEDETVIREAVMRLLQRDGHTVHGAESVEEAQQLGPLSDYDLILADHRLPGHNGNHMISAAASTPVIIMTSYATVKSAVDAMRQGAVDYIAKPFDNDELLLTVKRALREHTLKRQNAALRAHLDVEYPVTGIVGECPAMMNVFDRIARVAPTDTTVLILGESGTGKELVARAVHEQSERADGPLIAVNCAAIPDSLLEAELFGHEKGAFTGAHSAREGLVEAANGGTLFLDEVAELPLPAQARLLRVLQESEIRRVGASHSKHIDIRLVAATHRDLDQLVEAQAFRNDLYFRINVMEIALPPLRERGEDIAALAKFLLEKACRRLNRPAMQFTPEALSLINQYSWPGNVRELENLIERAVIMLDGGEVTAEQLALPRRENNGQQTTPDLSLEAYFCKFVRENEGGMTETELAKQLGISRKALWERRQRFGLQRRGQAG</sequence>
<evidence type="ECO:0000256" key="2">
    <source>
        <dbReference type="ARBA" id="ARBA00022840"/>
    </source>
</evidence>
<dbReference type="PROSITE" id="PS50045">
    <property type="entry name" value="SIGMA54_INTERACT_4"/>
    <property type="match status" value="1"/>
</dbReference>
<proteinExistence type="predicted"/>
<keyword evidence="6" id="KW-0597">Phosphoprotein</keyword>
<dbReference type="RefSeq" id="WP_153718516.1">
    <property type="nucleotide sequence ID" value="NZ_WJPP01000001.1"/>
</dbReference>
<dbReference type="InterPro" id="IPR025944">
    <property type="entry name" value="Sigma_54_int_dom_CS"/>
</dbReference>
<organism evidence="9 10">
    <name type="scientific">Spiribacter salilacus</name>
    <dbReference type="NCBI Taxonomy" id="2664894"/>
    <lineage>
        <taxon>Bacteria</taxon>
        <taxon>Pseudomonadati</taxon>
        <taxon>Pseudomonadota</taxon>
        <taxon>Gammaproteobacteria</taxon>
        <taxon>Chromatiales</taxon>
        <taxon>Ectothiorhodospiraceae</taxon>
        <taxon>Spiribacter</taxon>
    </lineage>
</organism>
<dbReference type="SUPFAM" id="SSF52540">
    <property type="entry name" value="P-loop containing nucleoside triphosphate hydrolases"/>
    <property type="match status" value="1"/>
</dbReference>
<keyword evidence="2" id="KW-0067">ATP-binding</keyword>
<dbReference type="GO" id="GO:0003677">
    <property type="term" value="F:DNA binding"/>
    <property type="evidence" value="ECO:0007669"/>
    <property type="project" value="UniProtKB-KW"/>
</dbReference>
<evidence type="ECO:0000259" key="7">
    <source>
        <dbReference type="PROSITE" id="PS50045"/>
    </source>
</evidence>
<dbReference type="GO" id="GO:0005524">
    <property type="term" value="F:ATP binding"/>
    <property type="evidence" value="ECO:0007669"/>
    <property type="project" value="UniProtKB-KW"/>
</dbReference>
<dbReference type="InterPro" id="IPR025662">
    <property type="entry name" value="Sigma_54_int_dom_ATP-bd_1"/>
</dbReference>
<dbReference type="InterPro" id="IPR009057">
    <property type="entry name" value="Homeodomain-like_sf"/>
</dbReference>